<keyword evidence="2" id="KW-1185">Reference proteome</keyword>
<dbReference type="PANTHER" id="PTHR47331">
    <property type="entry name" value="PHD-TYPE DOMAIN-CONTAINING PROTEIN"/>
    <property type="match status" value="1"/>
</dbReference>
<dbReference type="Pfam" id="PF05380">
    <property type="entry name" value="Peptidase_A17"/>
    <property type="match status" value="1"/>
</dbReference>
<dbReference type="AlphaFoldDB" id="A0AAV4N2U0"/>
<sequence length="354" mass="39890">MLKTIQIPRCVSETKAKISLYCFSDASEEAYAALIYCKQKSADGTSVKLLVSKTKVAPLKQISIPRLELLDATLLVSLLQAVLTGLEMSIQASEIHAWIDSKIVLLWFTSHPRRCKTFIANRTSKILESLPSNSWHYVPSKENPADIATCGINPQNLGSCRLWWQGPNFLHQDFNYWPLEDPASERIPEELLEQRSDPIFSNSCTINPTLQDIFEKHSSLAKIIRILAYCRRFVIRCKLGTNLASEATYLSLSEIAEIKPHELNSLQDGRTLSPGSKIFSLNPFLDNDILRAGGRIKRSNLPFKSKHQILLPGNHKNGAMIIQEAHIVNLHARPLVPPDKDIESLHVFTPSHFY</sequence>
<reference evidence="1 2" key="1">
    <citation type="submission" date="2021-06" db="EMBL/GenBank/DDBJ databases">
        <title>Caerostris darwini draft genome.</title>
        <authorList>
            <person name="Kono N."/>
            <person name="Arakawa K."/>
        </authorList>
    </citation>
    <scope>NUCLEOTIDE SEQUENCE [LARGE SCALE GENOMIC DNA]</scope>
</reference>
<proteinExistence type="predicted"/>
<evidence type="ECO:0000313" key="1">
    <source>
        <dbReference type="EMBL" id="GIX79037.1"/>
    </source>
</evidence>
<gene>
    <name evidence="1" type="primary">AVEN_258234_1</name>
    <name evidence="1" type="ORF">CDAR_231851</name>
</gene>
<dbReference type="Proteomes" id="UP001054837">
    <property type="component" value="Unassembled WGS sequence"/>
</dbReference>
<dbReference type="GO" id="GO:0003964">
    <property type="term" value="F:RNA-directed DNA polymerase activity"/>
    <property type="evidence" value="ECO:0007669"/>
    <property type="project" value="UniProtKB-KW"/>
</dbReference>
<accession>A0AAV4N2U0</accession>
<protein>
    <submittedName>
        <fullName evidence="1">Reverse transcriptase</fullName>
    </submittedName>
</protein>
<name>A0AAV4N2U0_9ARAC</name>
<keyword evidence="1" id="KW-0808">Transferase</keyword>
<dbReference type="EMBL" id="BPLQ01001146">
    <property type="protein sequence ID" value="GIX79037.1"/>
    <property type="molecule type" value="Genomic_DNA"/>
</dbReference>
<organism evidence="1 2">
    <name type="scientific">Caerostris darwini</name>
    <dbReference type="NCBI Taxonomy" id="1538125"/>
    <lineage>
        <taxon>Eukaryota</taxon>
        <taxon>Metazoa</taxon>
        <taxon>Ecdysozoa</taxon>
        <taxon>Arthropoda</taxon>
        <taxon>Chelicerata</taxon>
        <taxon>Arachnida</taxon>
        <taxon>Araneae</taxon>
        <taxon>Araneomorphae</taxon>
        <taxon>Entelegynae</taxon>
        <taxon>Araneoidea</taxon>
        <taxon>Araneidae</taxon>
        <taxon>Caerostris</taxon>
    </lineage>
</organism>
<keyword evidence="1" id="KW-0548">Nucleotidyltransferase</keyword>
<comment type="caution">
    <text evidence="1">The sequence shown here is derived from an EMBL/GenBank/DDBJ whole genome shotgun (WGS) entry which is preliminary data.</text>
</comment>
<dbReference type="InterPro" id="IPR008042">
    <property type="entry name" value="Retrotrans_Pao"/>
</dbReference>
<keyword evidence="1" id="KW-0695">RNA-directed DNA polymerase</keyword>
<evidence type="ECO:0000313" key="2">
    <source>
        <dbReference type="Proteomes" id="UP001054837"/>
    </source>
</evidence>